<evidence type="ECO:0000259" key="1">
    <source>
        <dbReference type="Pfam" id="PF01408"/>
    </source>
</evidence>
<dbReference type="Gene3D" id="3.30.360.10">
    <property type="entry name" value="Dihydrodipicolinate Reductase, domain 2"/>
    <property type="match status" value="1"/>
</dbReference>
<dbReference type="InterPro" id="IPR000683">
    <property type="entry name" value="Gfo/Idh/MocA-like_OxRdtase_N"/>
</dbReference>
<dbReference type="PANTHER" id="PTHR43377">
    <property type="entry name" value="BILIVERDIN REDUCTASE A"/>
    <property type="match status" value="1"/>
</dbReference>
<protein>
    <submittedName>
        <fullName evidence="2">Gfo/Idh/MocA family oxidoreductase</fullName>
    </submittedName>
</protein>
<reference evidence="2 3" key="1">
    <citation type="submission" date="2019-07" db="EMBL/GenBank/DDBJ databases">
        <title>Draft genome sequences of 15 bacterial species constituting the stable defined intestinal microbiota of the GM15 gnotobiotic mouse model.</title>
        <authorList>
            <person name="Elie C."/>
            <person name="Mathieu A."/>
            <person name="Saliou A."/>
            <person name="Darnaud M."/>
            <person name="Leulier F."/>
            <person name="Tamellini A."/>
        </authorList>
    </citation>
    <scope>NUCLEOTIDE SEQUENCE [LARGE SCALE GENOMIC DNA]</scope>
    <source>
        <strain evidence="3">ASF 502</strain>
    </source>
</reference>
<dbReference type="Proteomes" id="UP000474104">
    <property type="component" value="Unassembled WGS sequence"/>
</dbReference>
<dbReference type="SUPFAM" id="SSF51735">
    <property type="entry name" value="NAD(P)-binding Rossmann-fold domains"/>
    <property type="match status" value="1"/>
</dbReference>
<proteinExistence type="predicted"/>
<comment type="caution">
    <text evidence="2">The sequence shown here is derived from an EMBL/GenBank/DDBJ whole genome shotgun (WGS) entry which is preliminary data.</text>
</comment>
<evidence type="ECO:0000313" key="2">
    <source>
        <dbReference type="EMBL" id="NDO68837.1"/>
    </source>
</evidence>
<gene>
    <name evidence="2" type="ORF">FMM80_09145</name>
</gene>
<dbReference type="RefSeq" id="WP_162205514.1">
    <property type="nucleotide sequence ID" value="NZ_VIRB01000059.1"/>
</dbReference>
<dbReference type="Gene3D" id="3.40.50.720">
    <property type="entry name" value="NAD(P)-binding Rossmann-like Domain"/>
    <property type="match status" value="1"/>
</dbReference>
<dbReference type="GO" id="GO:0000166">
    <property type="term" value="F:nucleotide binding"/>
    <property type="evidence" value="ECO:0007669"/>
    <property type="project" value="InterPro"/>
</dbReference>
<name>A0A9X5C6U0_9FIRM</name>
<dbReference type="InterPro" id="IPR051450">
    <property type="entry name" value="Gfo/Idh/MocA_Oxidoreductases"/>
</dbReference>
<dbReference type="InterPro" id="IPR036291">
    <property type="entry name" value="NAD(P)-bd_dom_sf"/>
</dbReference>
<accession>A0A9X5C6U0</accession>
<sequence>MAVKILIIGYGSMGRRRIRILSGLIDNIEIICVDSNPNRIRQAKVTGLKVYESLEEALNKKYSMAFVCTSPGYHAEIILQLIEAGIHTFTELNLIDDRYEEIIRKSKEKGVKVFMSNTLLYNEQIKKIVELVKAENKPLTYIYHVGQYLCDWHPWENYKEFFAGKKETNGVREILAIQLPWLLEAFGEIEALSVQSQKCTSLEIDYKDSIIVNFQNSSGDIGVFCADVVSRKATTHLEVIGEEIHILWNGHNDDLFIYDISDAEFRKVQMYELVEHAKGYSDNIIENQYRDEIKGFLDLIYLETVPKYSLEQDKYTLSIINEIERAGR</sequence>
<dbReference type="PANTHER" id="PTHR43377:SF1">
    <property type="entry name" value="BILIVERDIN REDUCTASE A"/>
    <property type="match status" value="1"/>
</dbReference>
<dbReference type="EMBL" id="VIRB01000059">
    <property type="protein sequence ID" value="NDO68837.1"/>
    <property type="molecule type" value="Genomic_DNA"/>
</dbReference>
<feature type="domain" description="Gfo/Idh/MocA-like oxidoreductase N-terminal" evidence="1">
    <location>
        <begin position="4"/>
        <end position="92"/>
    </location>
</feature>
<dbReference type="AlphaFoldDB" id="A0A9X5C6U0"/>
<organism evidence="2 3">
    <name type="scientific">Schaedlerella arabinosiphila</name>
    <dbReference type="NCBI Taxonomy" id="2044587"/>
    <lineage>
        <taxon>Bacteria</taxon>
        <taxon>Bacillati</taxon>
        <taxon>Bacillota</taxon>
        <taxon>Clostridia</taxon>
        <taxon>Lachnospirales</taxon>
        <taxon>Lachnospiraceae</taxon>
        <taxon>Schaedlerella</taxon>
    </lineage>
</organism>
<evidence type="ECO:0000313" key="3">
    <source>
        <dbReference type="Proteomes" id="UP000474104"/>
    </source>
</evidence>
<dbReference type="Pfam" id="PF01408">
    <property type="entry name" value="GFO_IDH_MocA"/>
    <property type="match status" value="1"/>
</dbReference>